<keyword evidence="6" id="KW-0472">Membrane</keyword>
<sequence length="130" mass="14490">MNNVLRRFGAELARAGRLVYFGGYFSYQLVVASLEVAWDVLTPRSRLQPGIVALPLASRTPVEMTLLTNLVSLTPGTLTVTVNRDPGVLYVHGMYAEDPEAFRKELSTFERRMLAAVRLKDRHVPNGEVS</sequence>
<dbReference type="RefSeq" id="WP_163818580.1">
    <property type="nucleotide sequence ID" value="NZ_JAAGOB010000005.1"/>
</dbReference>
<dbReference type="EMBL" id="JAAGOB010000005">
    <property type="protein sequence ID" value="NED95805.1"/>
    <property type="molecule type" value="Genomic_DNA"/>
</dbReference>
<keyword evidence="8" id="KW-1185">Reference proteome</keyword>
<reference evidence="7 8" key="1">
    <citation type="submission" date="2020-02" db="EMBL/GenBank/DDBJ databases">
        <authorList>
            <person name="Li X.-J."/>
            <person name="Feng X.-M."/>
        </authorList>
    </citation>
    <scope>NUCLEOTIDE SEQUENCE [LARGE SCALE GENOMIC DNA]</scope>
    <source>
        <strain evidence="7 8">CGMCC 4.7225</strain>
    </source>
</reference>
<dbReference type="Proteomes" id="UP000469185">
    <property type="component" value="Unassembled WGS sequence"/>
</dbReference>
<keyword evidence="5" id="KW-1133">Transmembrane helix</keyword>
<accession>A0A6N9YLH0</accession>
<evidence type="ECO:0000256" key="4">
    <source>
        <dbReference type="ARBA" id="ARBA00022692"/>
    </source>
</evidence>
<keyword evidence="4" id="KW-0812">Transmembrane</keyword>
<evidence type="ECO:0000313" key="7">
    <source>
        <dbReference type="EMBL" id="NED95805.1"/>
    </source>
</evidence>
<comment type="caution">
    <text evidence="7">The sequence shown here is derived from an EMBL/GenBank/DDBJ whole genome shotgun (WGS) entry which is preliminary data.</text>
</comment>
<evidence type="ECO:0000313" key="8">
    <source>
        <dbReference type="Proteomes" id="UP000469185"/>
    </source>
</evidence>
<dbReference type="PANTHER" id="PTHR34584:SF1">
    <property type="entry name" value="NA(+)_H(+) ANTIPORTER SUBUNIT E1"/>
    <property type="match status" value="1"/>
</dbReference>
<organism evidence="7 8">
    <name type="scientific">Phytoactinopolyspora alkaliphila</name>
    <dbReference type="NCBI Taxonomy" id="1783498"/>
    <lineage>
        <taxon>Bacteria</taxon>
        <taxon>Bacillati</taxon>
        <taxon>Actinomycetota</taxon>
        <taxon>Actinomycetes</taxon>
        <taxon>Jiangellales</taxon>
        <taxon>Jiangellaceae</taxon>
        <taxon>Phytoactinopolyspora</taxon>
    </lineage>
</organism>
<evidence type="ECO:0000256" key="1">
    <source>
        <dbReference type="ARBA" id="ARBA00004651"/>
    </source>
</evidence>
<dbReference type="Pfam" id="PF01899">
    <property type="entry name" value="MNHE"/>
    <property type="match status" value="1"/>
</dbReference>
<comment type="subcellular location">
    <subcellularLocation>
        <location evidence="1">Cell membrane</location>
        <topology evidence="1">Multi-pass membrane protein</topology>
    </subcellularLocation>
</comment>
<dbReference type="GO" id="GO:0008324">
    <property type="term" value="F:monoatomic cation transmembrane transporter activity"/>
    <property type="evidence" value="ECO:0007669"/>
    <property type="project" value="InterPro"/>
</dbReference>
<gene>
    <name evidence="7" type="ORF">G1H11_10820</name>
</gene>
<evidence type="ECO:0000256" key="5">
    <source>
        <dbReference type="ARBA" id="ARBA00022989"/>
    </source>
</evidence>
<name>A0A6N9YLH0_9ACTN</name>
<dbReference type="PANTHER" id="PTHR34584">
    <property type="entry name" value="NA(+)/H(+) ANTIPORTER SUBUNIT E1"/>
    <property type="match status" value="1"/>
</dbReference>
<evidence type="ECO:0000256" key="2">
    <source>
        <dbReference type="ARBA" id="ARBA00006228"/>
    </source>
</evidence>
<evidence type="ECO:0000256" key="3">
    <source>
        <dbReference type="ARBA" id="ARBA00022475"/>
    </source>
</evidence>
<proteinExistence type="inferred from homology"/>
<dbReference type="GO" id="GO:0005886">
    <property type="term" value="C:plasma membrane"/>
    <property type="evidence" value="ECO:0007669"/>
    <property type="project" value="UniProtKB-SubCell"/>
</dbReference>
<protein>
    <submittedName>
        <fullName evidence="7">Na+/H+ antiporter subunit E</fullName>
    </submittedName>
</protein>
<comment type="similarity">
    <text evidence="2">Belongs to the CPA3 antiporters (TC 2.A.63) subunit E family.</text>
</comment>
<evidence type="ECO:0000256" key="6">
    <source>
        <dbReference type="ARBA" id="ARBA00023136"/>
    </source>
</evidence>
<keyword evidence="3" id="KW-1003">Cell membrane</keyword>
<dbReference type="AlphaFoldDB" id="A0A6N9YLH0"/>
<dbReference type="InterPro" id="IPR002758">
    <property type="entry name" value="Cation_antiport_E"/>
</dbReference>